<evidence type="ECO:0000259" key="1">
    <source>
        <dbReference type="Pfam" id="PF00753"/>
    </source>
</evidence>
<organism evidence="2 3">
    <name type="scientific">Legionella maceachernii</name>
    <dbReference type="NCBI Taxonomy" id="466"/>
    <lineage>
        <taxon>Bacteria</taxon>
        <taxon>Pseudomonadati</taxon>
        <taxon>Pseudomonadota</taxon>
        <taxon>Gammaproteobacteria</taxon>
        <taxon>Legionellales</taxon>
        <taxon>Legionellaceae</taxon>
        <taxon>Legionella</taxon>
    </lineage>
</organism>
<protein>
    <submittedName>
        <fullName evidence="2">Metallo-beta-lactamase superfamily protein</fullName>
    </submittedName>
</protein>
<evidence type="ECO:0000313" key="2">
    <source>
        <dbReference type="EMBL" id="KTD30687.1"/>
    </source>
</evidence>
<dbReference type="GO" id="GO:0016740">
    <property type="term" value="F:transferase activity"/>
    <property type="evidence" value="ECO:0007669"/>
    <property type="project" value="TreeGrafter"/>
</dbReference>
<dbReference type="CDD" id="cd07713">
    <property type="entry name" value="DHPS-like_MBL-fold"/>
    <property type="match status" value="1"/>
</dbReference>
<dbReference type="Pfam" id="PF00753">
    <property type="entry name" value="Lactamase_B"/>
    <property type="match status" value="1"/>
</dbReference>
<evidence type="ECO:0000313" key="3">
    <source>
        <dbReference type="Proteomes" id="UP000054908"/>
    </source>
</evidence>
<dbReference type="InterPro" id="IPR041712">
    <property type="entry name" value="DHPS-like_MBL-fold"/>
</dbReference>
<dbReference type="EMBL" id="LNYL01000010">
    <property type="protein sequence ID" value="KTD30687.1"/>
    <property type="molecule type" value="Genomic_DNA"/>
</dbReference>
<keyword evidence="3" id="KW-1185">Reference proteome</keyword>
<dbReference type="InterPro" id="IPR052926">
    <property type="entry name" value="Metallo-beta-lactamase_dom"/>
</dbReference>
<feature type="domain" description="Metallo-beta-lactamase" evidence="1">
    <location>
        <begin position="69"/>
        <end position="117"/>
    </location>
</feature>
<dbReference type="PANTHER" id="PTHR13754:SF13">
    <property type="entry name" value="METALLO-BETA-LACTAMASE SUPERFAMILY PROTEIN (AFU_ORTHOLOGUE AFUA_3G07630)"/>
    <property type="match status" value="1"/>
</dbReference>
<dbReference type="InterPro" id="IPR001279">
    <property type="entry name" value="Metallo-B-lactamas"/>
</dbReference>
<dbReference type="Proteomes" id="UP000054908">
    <property type="component" value="Unassembled WGS sequence"/>
</dbReference>
<dbReference type="PANTHER" id="PTHR13754">
    <property type="entry name" value="METALLO-BETA-LACTAMASE SUPERFAMILY PROTEIN"/>
    <property type="match status" value="1"/>
</dbReference>
<gene>
    <name evidence="2" type="ORF">Lmac_0503</name>
</gene>
<reference evidence="2 3" key="1">
    <citation type="submission" date="2015-11" db="EMBL/GenBank/DDBJ databases">
        <title>Genomic analysis of 38 Legionella species identifies large and diverse effector repertoires.</title>
        <authorList>
            <person name="Burstein D."/>
            <person name="Amaro F."/>
            <person name="Zusman T."/>
            <person name="Lifshitz Z."/>
            <person name="Cohen O."/>
            <person name="Gilbert J.A."/>
            <person name="Pupko T."/>
            <person name="Shuman H.A."/>
            <person name="Segal G."/>
        </authorList>
    </citation>
    <scope>NUCLEOTIDE SEQUENCE [LARGE SCALE GENOMIC DNA]</scope>
    <source>
        <strain evidence="2 3">PX-1-G2-E2</strain>
    </source>
</reference>
<dbReference type="InterPro" id="IPR036866">
    <property type="entry name" value="RibonucZ/Hydroxyglut_hydro"/>
</dbReference>
<dbReference type="STRING" id="466.Lmac_0503"/>
<accession>A0A0W0WEE8</accession>
<proteinExistence type="predicted"/>
<comment type="caution">
    <text evidence="2">The sequence shown here is derived from an EMBL/GenBank/DDBJ whole genome shotgun (WGS) entry which is preliminary data.</text>
</comment>
<name>A0A0W0WEE8_9GAMM</name>
<dbReference type="PATRIC" id="fig|466.6.peg.533"/>
<dbReference type="RefSeq" id="WP_058451324.1">
    <property type="nucleotide sequence ID" value="NZ_CAAAIB010000005.1"/>
</dbReference>
<dbReference type="AlphaFoldDB" id="A0A0W0WEE8"/>
<sequence length="324" mass="36063">MNLVEVDTLDVQVIVDNVTDSLSSVPVNVTHEMDYLEQYGMKELSGECLCCGAHGLSLLLTASSGRIRHSILFDAGPEGEVFLRNMNKLKIDPTIIEEIVLSHGHWDHAGGFLEALKLIKSKNAQQKVVFHLNSEMFHQRALKLDGHIHPFKRIPSVEELENLGAELVVSGQARSLLDKMFYLSGEIPRVTPYEKGFPEHVKQLPNQEWVSDPLIMDERFLAVHVRNKGLVVFSACSHAGIINVLNEARNLFPGVPLYAVMGGFHLSGRSVEKIIHETVHDMKQFDLKMIIPAHCTGWRAVNALGNAFGDSIVVPSAVGRLYQF</sequence>
<dbReference type="OrthoDB" id="9803916at2"/>
<dbReference type="Gene3D" id="3.60.15.10">
    <property type="entry name" value="Ribonuclease Z/Hydroxyacylglutathione hydrolase-like"/>
    <property type="match status" value="1"/>
</dbReference>
<dbReference type="SUPFAM" id="SSF56281">
    <property type="entry name" value="Metallo-hydrolase/oxidoreductase"/>
    <property type="match status" value="1"/>
</dbReference>